<reference evidence="1 2" key="1">
    <citation type="submission" date="2020-02" db="EMBL/GenBank/DDBJ databases">
        <title>Complete genome of Muricauda sp. 501str8.</title>
        <authorList>
            <person name="Dong B."/>
            <person name="Zhu S."/>
            <person name="Yang J."/>
            <person name="Chen J."/>
        </authorList>
    </citation>
    <scope>NUCLEOTIDE SEQUENCE [LARGE SCALE GENOMIC DNA]</scope>
    <source>
        <strain evidence="1 2">501str8</strain>
    </source>
</reference>
<sequence>MGEVNFGGPGTDGILKAISLSGKSADCPEEETLIPINEEEALPPPDCESFNYSRIGNTNWQCSAVTGVHELFTVFNWQCIGYDWGIFTQPLYFQLPINNNYSLDSGSTKIESAAYLDMAFKAFDSWYKVNGCNAGAPALEQKLLEFIKDEFEENGGNVTLTPPLGFLGKPTAYKVTWSGYGNCD</sequence>
<dbReference type="KEGG" id="mut:GVT53_16410"/>
<gene>
    <name evidence="1" type="ORF">GVT53_16410</name>
</gene>
<protein>
    <submittedName>
        <fullName evidence="1">Uncharacterized protein</fullName>
    </submittedName>
</protein>
<name>A0A6G7J6M9_9FLAO</name>
<proteinExistence type="predicted"/>
<dbReference type="Proteomes" id="UP000502928">
    <property type="component" value="Chromosome"/>
</dbReference>
<dbReference type="AlphaFoldDB" id="A0A6G7J6M9"/>
<accession>A0A6G7J6M9</accession>
<evidence type="ECO:0000313" key="1">
    <source>
        <dbReference type="EMBL" id="QII46194.1"/>
    </source>
</evidence>
<dbReference type="EMBL" id="CP049616">
    <property type="protein sequence ID" value="QII46194.1"/>
    <property type="molecule type" value="Genomic_DNA"/>
</dbReference>
<keyword evidence="2" id="KW-1185">Reference proteome</keyword>
<organism evidence="1 2">
    <name type="scientific">Flagellimonas oceani</name>
    <dbReference type="NCBI Taxonomy" id="2698672"/>
    <lineage>
        <taxon>Bacteria</taxon>
        <taxon>Pseudomonadati</taxon>
        <taxon>Bacteroidota</taxon>
        <taxon>Flavobacteriia</taxon>
        <taxon>Flavobacteriales</taxon>
        <taxon>Flavobacteriaceae</taxon>
        <taxon>Flagellimonas</taxon>
    </lineage>
</organism>
<evidence type="ECO:0000313" key="2">
    <source>
        <dbReference type="Proteomes" id="UP000502928"/>
    </source>
</evidence>